<feature type="compositionally biased region" description="Basic residues" evidence="2">
    <location>
        <begin position="286"/>
        <end position="297"/>
    </location>
</feature>
<evidence type="ECO:0000313" key="3">
    <source>
        <dbReference type="EMBL" id="GAX21412.1"/>
    </source>
</evidence>
<feature type="compositionally biased region" description="Low complexity" evidence="2">
    <location>
        <begin position="69"/>
        <end position="82"/>
    </location>
</feature>
<evidence type="ECO:0000256" key="2">
    <source>
        <dbReference type="SAM" id="MobiDB-lite"/>
    </source>
</evidence>
<dbReference type="AlphaFoldDB" id="A0A1Z5K5H9"/>
<gene>
    <name evidence="3" type="ORF">FisN_28Lu126</name>
</gene>
<feature type="compositionally biased region" description="Basic residues" evidence="2">
    <location>
        <begin position="318"/>
        <end position="330"/>
    </location>
</feature>
<keyword evidence="1" id="KW-0175">Coiled coil</keyword>
<dbReference type="Proteomes" id="UP000198406">
    <property type="component" value="Unassembled WGS sequence"/>
</dbReference>
<feature type="region of interest" description="Disordered" evidence="2">
    <location>
        <begin position="1"/>
        <end position="336"/>
    </location>
</feature>
<dbReference type="InParanoid" id="A0A1Z5K5H9"/>
<feature type="compositionally biased region" description="Low complexity" evidence="2">
    <location>
        <begin position="99"/>
        <end position="114"/>
    </location>
</feature>
<feature type="compositionally biased region" description="Low complexity" evidence="2">
    <location>
        <begin position="141"/>
        <end position="152"/>
    </location>
</feature>
<reference evidence="3 4" key="1">
    <citation type="journal article" date="2015" name="Plant Cell">
        <title>Oil accumulation by the oleaginous diatom Fistulifera solaris as revealed by the genome and transcriptome.</title>
        <authorList>
            <person name="Tanaka T."/>
            <person name="Maeda Y."/>
            <person name="Veluchamy A."/>
            <person name="Tanaka M."/>
            <person name="Abida H."/>
            <person name="Marechal E."/>
            <person name="Bowler C."/>
            <person name="Muto M."/>
            <person name="Sunaga Y."/>
            <person name="Tanaka M."/>
            <person name="Yoshino T."/>
            <person name="Taniguchi T."/>
            <person name="Fukuda Y."/>
            <person name="Nemoto M."/>
            <person name="Matsumoto M."/>
            <person name="Wong P.S."/>
            <person name="Aburatani S."/>
            <person name="Fujibuchi W."/>
        </authorList>
    </citation>
    <scope>NUCLEOTIDE SEQUENCE [LARGE SCALE GENOMIC DNA]</scope>
    <source>
        <strain evidence="3 4">JPCC DA0580</strain>
    </source>
</reference>
<dbReference type="EMBL" id="BDSP01000166">
    <property type="protein sequence ID" value="GAX21412.1"/>
    <property type="molecule type" value="Genomic_DNA"/>
</dbReference>
<feature type="coiled-coil region" evidence="1">
    <location>
        <begin position="402"/>
        <end position="429"/>
    </location>
</feature>
<protein>
    <submittedName>
        <fullName evidence="3">Uncharacterized protein</fullName>
    </submittedName>
</protein>
<feature type="compositionally biased region" description="Polar residues" evidence="2">
    <location>
        <begin position="163"/>
        <end position="172"/>
    </location>
</feature>
<evidence type="ECO:0000256" key="1">
    <source>
        <dbReference type="SAM" id="Coils"/>
    </source>
</evidence>
<feature type="compositionally biased region" description="Polar residues" evidence="2">
    <location>
        <begin position="15"/>
        <end position="47"/>
    </location>
</feature>
<name>A0A1Z5K5H9_FISSO</name>
<keyword evidence="4" id="KW-1185">Reference proteome</keyword>
<proteinExistence type="predicted"/>
<feature type="compositionally biased region" description="Low complexity" evidence="2">
    <location>
        <begin position="173"/>
        <end position="185"/>
    </location>
</feature>
<feature type="compositionally biased region" description="Basic residues" evidence="2">
    <location>
        <begin position="153"/>
        <end position="162"/>
    </location>
</feature>
<evidence type="ECO:0000313" key="4">
    <source>
        <dbReference type="Proteomes" id="UP000198406"/>
    </source>
</evidence>
<comment type="caution">
    <text evidence="3">The sequence shown here is derived from an EMBL/GenBank/DDBJ whole genome shotgun (WGS) entry which is preliminary data.</text>
</comment>
<sequence length="445" mass="50310">MESSSQKNYEFPKQEPSSSRIITKLESLTTNMQSSSNHSQGSRQNPLRSPPCRASSGDLKRIKPGQWFSPSDHYSSSSSGHSQQRRTLDKAVKRTKLGQRSNAADLSSSSSGNSRQRRPLNRDVRRSKSNEVLSQIHRFPSSSSSRQSQQRRPFNKNLKRSKSGNALTNLAKRSSSSSGHSQQRGSLERDIRMNYSGQSLKPADLLSSSLSGHSHQNRSSGKVGLCENERSDGLGFTSSHHSQSSSRRKGLNSSRHLGQGSSHSDMTTHESMEFPLSQTETPPSTRKQHRSQSRSRSRSSSFSDDSLPRELAAAPKERRGRSRSRPRIKSAKAIPETEIKANRRRCHSQPRLITKSLSDNFRLEHPLIFNNETRFKNDHLSTLTREEEISIAPLDARTAARIERARASREKYLAKLQKEKEKTRNEKRNPELLRTCSTRQLHMFQ</sequence>
<feature type="compositionally biased region" description="Polar residues" evidence="2">
    <location>
        <begin position="251"/>
        <end position="265"/>
    </location>
</feature>
<feature type="compositionally biased region" description="Polar residues" evidence="2">
    <location>
        <begin position="276"/>
        <end position="285"/>
    </location>
</feature>
<feature type="compositionally biased region" description="Basic and acidic residues" evidence="2">
    <location>
        <begin position="120"/>
        <end position="129"/>
    </location>
</feature>
<accession>A0A1Z5K5H9</accession>
<feature type="compositionally biased region" description="Low complexity" evidence="2">
    <location>
        <begin position="205"/>
        <end position="220"/>
    </location>
</feature>
<organism evidence="3 4">
    <name type="scientific">Fistulifera solaris</name>
    <name type="common">Oleaginous diatom</name>
    <dbReference type="NCBI Taxonomy" id="1519565"/>
    <lineage>
        <taxon>Eukaryota</taxon>
        <taxon>Sar</taxon>
        <taxon>Stramenopiles</taxon>
        <taxon>Ochrophyta</taxon>
        <taxon>Bacillariophyta</taxon>
        <taxon>Bacillariophyceae</taxon>
        <taxon>Bacillariophycidae</taxon>
        <taxon>Naviculales</taxon>
        <taxon>Naviculaceae</taxon>
        <taxon>Fistulifera</taxon>
    </lineage>
</organism>